<sequence length="57" mass="6569">MISLPAITEDKPDIASITDVNEKKETFFDYLRPGIAIENARIEKERRRLLAIKKRPG</sequence>
<reference evidence="2" key="2">
    <citation type="submission" date="2014-09" db="EMBL/GenBank/DDBJ databases">
        <authorList>
            <consortium name="NBRP consortium"/>
            <person name="Sawabe T."/>
            <person name="Meirelles P."/>
            <person name="Nakanishi M."/>
            <person name="Sayaka M."/>
            <person name="Hattori M."/>
            <person name="Ohkuma M."/>
        </authorList>
    </citation>
    <scope>NUCLEOTIDE SEQUENCE [LARGE SCALE GENOMIC DNA]</scope>
    <source>
        <strain evidence="2">JCM 19239</strain>
    </source>
</reference>
<dbReference type="Proteomes" id="UP000029223">
    <property type="component" value="Unassembled WGS sequence"/>
</dbReference>
<keyword evidence="2" id="KW-1185">Reference proteome</keyword>
<comment type="caution">
    <text evidence="1">The sequence shown here is derived from an EMBL/GenBank/DDBJ whole genome shotgun (WGS) entry which is preliminary data.</text>
</comment>
<proteinExistence type="predicted"/>
<dbReference type="EMBL" id="BBMS01000010">
    <property type="protein sequence ID" value="GAL25528.1"/>
    <property type="molecule type" value="Genomic_DNA"/>
</dbReference>
<organism evidence="1 2">
    <name type="scientific">Vibrio variabilis</name>
    <dbReference type="NCBI Taxonomy" id="990271"/>
    <lineage>
        <taxon>Bacteria</taxon>
        <taxon>Pseudomonadati</taxon>
        <taxon>Pseudomonadota</taxon>
        <taxon>Gammaproteobacteria</taxon>
        <taxon>Vibrionales</taxon>
        <taxon>Vibrionaceae</taxon>
        <taxon>Vibrio</taxon>
    </lineage>
</organism>
<accession>A0ABQ0J9S9</accession>
<evidence type="ECO:0000313" key="1">
    <source>
        <dbReference type="EMBL" id="GAL25528.1"/>
    </source>
</evidence>
<reference evidence="2" key="1">
    <citation type="submission" date="2014-09" db="EMBL/GenBank/DDBJ databases">
        <title>Vibrio variabilis JCM 19239. (C206) whole genome shotgun sequence.</title>
        <authorList>
            <person name="Sawabe T."/>
            <person name="Meirelles P."/>
            <person name="Nakanishi M."/>
            <person name="Sayaka M."/>
            <person name="Hattori M."/>
            <person name="Ohkuma M."/>
        </authorList>
    </citation>
    <scope>NUCLEOTIDE SEQUENCE [LARGE SCALE GENOMIC DNA]</scope>
    <source>
        <strain evidence="2">JCM 19239</strain>
    </source>
</reference>
<gene>
    <name evidence="1" type="ORF">JCM19239_3802</name>
</gene>
<name>A0ABQ0J9S9_9VIBR</name>
<protein>
    <submittedName>
        <fullName evidence="1">Uncharacterized protein</fullName>
    </submittedName>
</protein>
<evidence type="ECO:0000313" key="2">
    <source>
        <dbReference type="Proteomes" id="UP000029223"/>
    </source>
</evidence>